<accession>A0A366XTC1</accession>
<comment type="caution">
    <text evidence="1">The sequence shown here is derived from an EMBL/GenBank/DDBJ whole genome shotgun (WGS) entry which is preliminary data.</text>
</comment>
<organism evidence="1 2">
    <name type="scientific">Bacillus taeanensis</name>
    <dbReference type="NCBI Taxonomy" id="273032"/>
    <lineage>
        <taxon>Bacteria</taxon>
        <taxon>Bacillati</taxon>
        <taxon>Bacillota</taxon>
        <taxon>Bacilli</taxon>
        <taxon>Bacillales</taxon>
        <taxon>Bacillaceae</taxon>
        <taxon>Bacillus</taxon>
    </lineage>
</organism>
<protein>
    <submittedName>
        <fullName evidence="1">Uncharacterized protein</fullName>
    </submittedName>
</protein>
<dbReference type="Proteomes" id="UP000253314">
    <property type="component" value="Unassembled WGS sequence"/>
</dbReference>
<evidence type="ECO:0000313" key="1">
    <source>
        <dbReference type="EMBL" id="RBW68798.1"/>
    </source>
</evidence>
<dbReference type="EMBL" id="QOCW01000016">
    <property type="protein sequence ID" value="RBW68798.1"/>
    <property type="molecule type" value="Genomic_DNA"/>
</dbReference>
<reference evidence="1 2" key="1">
    <citation type="submission" date="2018-07" db="EMBL/GenBank/DDBJ databases">
        <title>Lottiidibacillus patelloidae gen. nov., sp. nov., isolated from the intestinal tract of a marine limpet and the reclassification of B. taeanensis BH030017T, B. algicola KMM 3737T and B. hwajinpoensis SW-72T as genus Lottiidibacillus.</title>
        <authorList>
            <person name="Liu R."/>
            <person name="Huang Z."/>
        </authorList>
    </citation>
    <scope>NUCLEOTIDE SEQUENCE [LARGE SCALE GENOMIC DNA]</scope>
    <source>
        <strain evidence="1 2">BH030017</strain>
    </source>
</reference>
<sequence>MNYYRQMAYMSSYTTEQAAQNFLKHAALAEHYKRLKTANANDHSAYYRYAELQYYHKSRAIHFKGYFSAASFM</sequence>
<dbReference type="OrthoDB" id="2973609at2"/>
<dbReference type="AlphaFoldDB" id="A0A366XTC1"/>
<gene>
    <name evidence="1" type="ORF">DS031_14730</name>
</gene>
<name>A0A366XTC1_9BACI</name>
<proteinExistence type="predicted"/>
<evidence type="ECO:0000313" key="2">
    <source>
        <dbReference type="Proteomes" id="UP000253314"/>
    </source>
</evidence>
<dbReference type="RefSeq" id="WP_113806839.1">
    <property type="nucleotide sequence ID" value="NZ_QOCW01000016.1"/>
</dbReference>
<keyword evidence="2" id="KW-1185">Reference proteome</keyword>